<name>A0A2Z2MDH5_THEPR</name>
<accession>A0A2Z2MDH5</accession>
<dbReference type="OrthoDB" id="101538at2157"/>
<evidence type="ECO:0000313" key="1">
    <source>
        <dbReference type="EMBL" id="ASJ02752.1"/>
    </source>
</evidence>
<proteinExistence type="predicted"/>
<dbReference type="KEGG" id="tprf:A3L09_05545"/>
<dbReference type="GeneID" id="33319858"/>
<evidence type="ECO:0000313" key="2">
    <source>
        <dbReference type="Proteomes" id="UP000250179"/>
    </source>
</evidence>
<reference evidence="1 2" key="1">
    <citation type="submission" date="2016-03" db="EMBL/GenBank/DDBJ databases">
        <title>Complete genome sequence of Thermococcus profundus strain DT5432.</title>
        <authorList>
            <person name="Oger P.M."/>
        </authorList>
    </citation>
    <scope>NUCLEOTIDE SEQUENCE [LARGE SCALE GENOMIC DNA]</scope>
    <source>
        <strain evidence="1 2">DT 5432</strain>
    </source>
</reference>
<dbReference type="AlphaFoldDB" id="A0A2Z2MDH5"/>
<gene>
    <name evidence="1" type="ORF">A3L09_05545</name>
</gene>
<dbReference type="EMBL" id="CP014862">
    <property type="protein sequence ID" value="ASJ02752.1"/>
    <property type="molecule type" value="Genomic_DNA"/>
</dbReference>
<sequence length="331" mass="38927">MKRALTVLSFLLLFLLLFSYFYLPSKSMSDLYQKIPEQVRRNSQLVAAYYHSQTGFNGFREYQFALYNPENKTLSVYTFKTYKLLKIWPRMKKSKITCKTPLDYSILATSPEKLKDFKDCDNCREFLYKGKVYRDEEIESIYPSLEQIVGSNRSTRYVKLSLVKSSELSTGAMVLASGDKMFSTDYVWHAHGLLYLPSSMKNLTRGIIVEFLPLNNETVKRIIHYPENVILNDTIRLSEYYRIPVSDNTTWTLKREVLANLTQVLNSQKVRKTIGTPTRFRFEISKWGTERLEAWVTWTDVGKGIYSEWRVYPAGKVYWRNSKFIREYRCG</sequence>
<protein>
    <submittedName>
        <fullName evidence="1">Uncharacterized protein</fullName>
    </submittedName>
</protein>
<dbReference type="Proteomes" id="UP000250179">
    <property type="component" value="Chromosome"/>
</dbReference>
<organism evidence="1 2">
    <name type="scientific">Thermococcus profundus</name>
    <dbReference type="NCBI Taxonomy" id="49899"/>
    <lineage>
        <taxon>Archaea</taxon>
        <taxon>Methanobacteriati</taxon>
        <taxon>Methanobacteriota</taxon>
        <taxon>Thermococci</taxon>
        <taxon>Thermococcales</taxon>
        <taxon>Thermococcaceae</taxon>
        <taxon>Thermococcus</taxon>
    </lineage>
</organism>
<keyword evidence="2" id="KW-1185">Reference proteome</keyword>
<dbReference type="RefSeq" id="WP_088858010.1">
    <property type="nucleotide sequence ID" value="NZ_CP014862.1"/>
</dbReference>